<dbReference type="InterPro" id="IPR010916">
    <property type="entry name" value="TonB_box_CS"/>
</dbReference>
<dbReference type="InterPro" id="IPR040771">
    <property type="entry name" value="TLP1_add_C"/>
</dbReference>
<keyword evidence="6" id="KW-1185">Reference proteome</keyword>
<proteinExistence type="inferred from homology"/>
<dbReference type="InterPro" id="IPR016039">
    <property type="entry name" value="Thiolase-like"/>
</dbReference>
<evidence type="ECO:0000256" key="3">
    <source>
        <dbReference type="ARBA" id="ARBA00023315"/>
    </source>
</evidence>
<gene>
    <name evidence="5" type="ORF">D0Z07_4488</name>
</gene>
<keyword evidence="3" id="KW-0012">Acyltransferase</keyword>
<dbReference type="EMBL" id="VNKQ01000008">
    <property type="protein sequence ID" value="KAG0649422.1"/>
    <property type="molecule type" value="Genomic_DNA"/>
</dbReference>
<reference evidence="5" key="1">
    <citation type="submission" date="2019-07" db="EMBL/GenBank/DDBJ databases">
        <title>Hyphodiscus hymeniophilus genome sequencing and assembly.</title>
        <authorList>
            <person name="Kramer G."/>
            <person name="Nodwell J."/>
        </authorList>
    </citation>
    <scope>NUCLEOTIDE SEQUENCE</scope>
    <source>
        <strain evidence="5">ATCC 34498</strain>
    </source>
</reference>
<dbReference type="GO" id="GO:0016746">
    <property type="term" value="F:acyltransferase activity"/>
    <property type="evidence" value="ECO:0007669"/>
    <property type="project" value="UniProtKB-KW"/>
</dbReference>
<dbReference type="Gene3D" id="3.40.47.10">
    <property type="match status" value="1"/>
</dbReference>
<evidence type="ECO:0000256" key="1">
    <source>
        <dbReference type="ARBA" id="ARBA00010982"/>
    </source>
</evidence>
<evidence type="ECO:0000313" key="5">
    <source>
        <dbReference type="EMBL" id="KAG0649422.1"/>
    </source>
</evidence>
<evidence type="ECO:0000256" key="2">
    <source>
        <dbReference type="ARBA" id="ARBA00022679"/>
    </source>
</evidence>
<dbReference type="PANTHER" id="PTHR18919">
    <property type="entry name" value="ACETYL-COA C-ACYLTRANSFERASE"/>
    <property type="match status" value="1"/>
</dbReference>
<dbReference type="Pfam" id="PF18313">
    <property type="entry name" value="TLP1_add_C"/>
    <property type="match status" value="1"/>
</dbReference>
<organism evidence="5 6">
    <name type="scientific">Hyphodiscus hymeniophilus</name>
    <dbReference type="NCBI Taxonomy" id="353542"/>
    <lineage>
        <taxon>Eukaryota</taxon>
        <taxon>Fungi</taxon>
        <taxon>Dikarya</taxon>
        <taxon>Ascomycota</taxon>
        <taxon>Pezizomycotina</taxon>
        <taxon>Leotiomycetes</taxon>
        <taxon>Helotiales</taxon>
        <taxon>Hyphodiscaceae</taxon>
        <taxon>Hyphodiscus</taxon>
    </lineage>
</organism>
<name>A0A9P7AXM8_9HELO</name>
<evidence type="ECO:0000259" key="4">
    <source>
        <dbReference type="Pfam" id="PF18313"/>
    </source>
</evidence>
<protein>
    <recommendedName>
        <fullName evidence="4">Thiolase-like protein type 1 additional C-terminal domain-containing protein</fullName>
    </recommendedName>
</protein>
<keyword evidence="2" id="KW-0808">Transferase</keyword>
<accession>A0A9P7AXM8</accession>
<comment type="similarity">
    <text evidence="1">Belongs to the thiolase-like superfamily. Thiolase family.</text>
</comment>
<dbReference type="OrthoDB" id="435240at2759"/>
<dbReference type="PANTHER" id="PTHR18919:SF139">
    <property type="entry name" value="THIOLASE-LIKE PROTEIN TYPE 1 ADDITIONAL C-TERMINAL DOMAIN-CONTAINING PROTEIN"/>
    <property type="match status" value="1"/>
</dbReference>
<feature type="domain" description="Thiolase-like protein type 1 additional C-terminal" evidence="4">
    <location>
        <begin position="415"/>
        <end position="496"/>
    </location>
</feature>
<dbReference type="AlphaFoldDB" id="A0A9P7AXM8"/>
<evidence type="ECO:0000313" key="6">
    <source>
        <dbReference type="Proteomes" id="UP000785200"/>
    </source>
</evidence>
<dbReference type="Proteomes" id="UP000785200">
    <property type="component" value="Unassembled WGS sequence"/>
</dbReference>
<dbReference type="PROSITE" id="PS00430">
    <property type="entry name" value="TONB_DEPENDENT_REC_1"/>
    <property type="match status" value="1"/>
</dbReference>
<sequence>MNKRKIPILVGVGDVKNQSLAVKDALEPLQLMLQATELAIKDTSLPQSATSRLQASIDSISVVATWTWNYHDLPGLIGEKLGVQPKYKVLSEHGGNSPAKLFDEAARRISFGETKVAVITGGEALASLGACAAAGKMPPPGWTPPDEAARKITVSDVKRFGQRLPIHVYPLYENAFRAHRNQAIAANDQESAEVYANFVKVAEGNPLAWNHGKPAATAGDIKTIPSEWDRYLTSVDPLLMNAFNNVNLAGTCILTSTEYARELGIPKSRWIYALGGAGTDDADHFWERPDFYSAPSISRSLDAGLRVSGLTKDEIDIYDFYSCFPIVPKLACHHLGLSITSPSKPITLLGGLTSFGGAGNNYSMHALTEMTRELRKGKSRHGLVLANGGMLTHQHVVCLSTQPRKDGSPYPKNNPLPHLVEDVFCPPVDEKAEGEAVVETYTVEFNRDGTPGTGHVVGRMWNNGHRFIANHADEKALQQLASRTKEPIGRRGWVRTADDGRNLFSFEQSEKL</sequence>
<dbReference type="SUPFAM" id="SSF53901">
    <property type="entry name" value="Thiolase-like"/>
    <property type="match status" value="1"/>
</dbReference>
<dbReference type="Gene3D" id="2.40.50.840">
    <property type="match status" value="1"/>
</dbReference>
<comment type="caution">
    <text evidence="5">The sequence shown here is derived from an EMBL/GenBank/DDBJ whole genome shotgun (WGS) entry which is preliminary data.</text>
</comment>